<gene>
    <name evidence="1" type="ORF">KI387_044408</name>
</gene>
<accession>A0AA38FPX3</accession>
<protein>
    <recommendedName>
        <fullName evidence="3">Retrotransposon gag domain-containing protein</fullName>
    </recommendedName>
</protein>
<comment type="caution">
    <text evidence="1">The sequence shown here is derived from an EMBL/GenBank/DDBJ whole genome shotgun (WGS) entry which is preliminary data.</text>
</comment>
<sequence>LPEEHVAAFITACGVLGVEDEDVSVRLFVESLQERAVEWFYMLPLRSVTCWEDIRSAFEH</sequence>
<organism evidence="1 2">
    <name type="scientific">Taxus chinensis</name>
    <name type="common">Chinese yew</name>
    <name type="synonym">Taxus wallichiana var. chinensis</name>
    <dbReference type="NCBI Taxonomy" id="29808"/>
    <lineage>
        <taxon>Eukaryota</taxon>
        <taxon>Viridiplantae</taxon>
        <taxon>Streptophyta</taxon>
        <taxon>Embryophyta</taxon>
        <taxon>Tracheophyta</taxon>
        <taxon>Spermatophyta</taxon>
        <taxon>Pinopsida</taxon>
        <taxon>Pinidae</taxon>
        <taxon>Conifers II</taxon>
        <taxon>Cupressales</taxon>
        <taxon>Taxaceae</taxon>
        <taxon>Taxus</taxon>
    </lineage>
</organism>
<dbReference type="Proteomes" id="UP000824469">
    <property type="component" value="Unassembled WGS sequence"/>
</dbReference>
<evidence type="ECO:0000313" key="1">
    <source>
        <dbReference type="EMBL" id="KAH9307193.1"/>
    </source>
</evidence>
<feature type="non-terminal residue" evidence="1">
    <location>
        <position position="60"/>
    </location>
</feature>
<proteinExistence type="predicted"/>
<evidence type="ECO:0000313" key="2">
    <source>
        <dbReference type="Proteomes" id="UP000824469"/>
    </source>
</evidence>
<evidence type="ECO:0008006" key="3">
    <source>
        <dbReference type="Google" id="ProtNLM"/>
    </source>
</evidence>
<dbReference type="AlphaFoldDB" id="A0AA38FPX3"/>
<reference evidence="1 2" key="1">
    <citation type="journal article" date="2021" name="Nat. Plants">
        <title>The Taxus genome provides insights into paclitaxel biosynthesis.</title>
        <authorList>
            <person name="Xiong X."/>
            <person name="Gou J."/>
            <person name="Liao Q."/>
            <person name="Li Y."/>
            <person name="Zhou Q."/>
            <person name="Bi G."/>
            <person name="Li C."/>
            <person name="Du R."/>
            <person name="Wang X."/>
            <person name="Sun T."/>
            <person name="Guo L."/>
            <person name="Liang H."/>
            <person name="Lu P."/>
            <person name="Wu Y."/>
            <person name="Zhang Z."/>
            <person name="Ro D.K."/>
            <person name="Shang Y."/>
            <person name="Huang S."/>
            <person name="Yan J."/>
        </authorList>
    </citation>
    <scope>NUCLEOTIDE SEQUENCE [LARGE SCALE GENOMIC DNA]</scope>
    <source>
        <strain evidence="1">Ta-2019</strain>
    </source>
</reference>
<keyword evidence="2" id="KW-1185">Reference proteome</keyword>
<feature type="non-terminal residue" evidence="1">
    <location>
        <position position="1"/>
    </location>
</feature>
<dbReference type="EMBL" id="JAHRHJ020000008">
    <property type="protein sequence ID" value="KAH9307193.1"/>
    <property type="molecule type" value="Genomic_DNA"/>
</dbReference>
<name>A0AA38FPX3_TAXCH</name>